<dbReference type="PROSITE" id="PS50088">
    <property type="entry name" value="ANK_REPEAT"/>
    <property type="match status" value="2"/>
</dbReference>
<dbReference type="PROSITE" id="PS50297">
    <property type="entry name" value="ANK_REP_REGION"/>
    <property type="match status" value="2"/>
</dbReference>
<evidence type="ECO:0000313" key="6">
    <source>
        <dbReference type="Proteomes" id="UP001150907"/>
    </source>
</evidence>
<feature type="compositionally biased region" description="Basic and acidic residues" evidence="4">
    <location>
        <begin position="97"/>
        <end position="107"/>
    </location>
</feature>
<feature type="repeat" description="ANK" evidence="3">
    <location>
        <begin position="60"/>
        <end position="92"/>
    </location>
</feature>
<dbReference type="PANTHER" id="PTHR24201">
    <property type="entry name" value="ANK_REP_REGION DOMAIN-CONTAINING PROTEIN"/>
    <property type="match status" value="1"/>
</dbReference>
<evidence type="ECO:0000313" key="5">
    <source>
        <dbReference type="EMBL" id="KAJ1999276.1"/>
    </source>
</evidence>
<protein>
    <submittedName>
        <fullName evidence="5">Uncharacterized protein</fullName>
    </submittedName>
</protein>
<organism evidence="5 6">
    <name type="scientific">Coemansia thaxteri</name>
    <dbReference type="NCBI Taxonomy" id="2663907"/>
    <lineage>
        <taxon>Eukaryota</taxon>
        <taxon>Fungi</taxon>
        <taxon>Fungi incertae sedis</taxon>
        <taxon>Zoopagomycota</taxon>
        <taxon>Kickxellomycotina</taxon>
        <taxon>Kickxellomycetes</taxon>
        <taxon>Kickxellales</taxon>
        <taxon>Kickxellaceae</taxon>
        <taxon>Coemansia</taxon>
    </lineage>
</organism>
<dbReference type="Gene3D" id="1.25.40.20">
    <property type="entry name" value="Ankyrin repeat-containing domain"/>
    <property type="match status" value="2"/>
</dbReference>
<keyword evidence="2 3" id="KW-0040">ANK repeat</keyword>
<dbReference type="Pfam" id="PF12796">
    <property type="entry name" value="Ank_2"/>
    <property type="match status" value="1"/>
</dbReference>
<dbReference type="InterPro" id="IPR002110">
    <property type="entry name" value="Ankyrin_rpt"/>
</dbReference>
<keyword evidence="1" id="KW-0677">Repeat</keyword>
<dbReference type="AlphaFoldDB" id="A0A9W8BFP9"/>
<gene>
    <name evidence="5" type="ORF">H4R26_005137</name>
</gene>
<evidence type="ECO:0000256" key="2">
    <source>
        <dbReference type="ARBA" id="ARBA00023043"/>
    </source>
</evidence>
<sequence>MGEKNKGHAARQGLVPSHTQSGGSACVGPDLGLHHAVAMGDIGSIYYALMSGQTVDSVVHGLQAIHVAASRDDVAIIEMLLQSGADVNARSHLVQSARRDQAEERAAKSRGGRVRAKEGTLSRRISGPTNCTAGLYSMEAANSLANDEARGRGRDDADGASSEYGGATPLHYAVANGRAGCVGALMSHGARVDISDSFGNTPQAIAAARGDSIIAAMLEQRREGSVGGLPSPDQSVERLGRGPTGAAQRGRVPARRHTAGEVEAGARYAYVAAPSCEHRRLKAKHRGTSPIGLRALSPSTWLSNRPGRSASASGWLVGCREDDGVARHTADDVQGRRPRFGAAAGEDARRERSYTDSAAEKVWRSFLECDGGSSDAAHDFCGCADDGAVRPVPEPWMWRQAAIAVRNRRTQSLSAQGQQQQAAPTQARRKRPDRLL</sequence>
<dbReference type="PANTHER" id="PTHR24201:SF15">
    <property type="entry name" value="ANKYRIN REPEAT DOMAIN-CONTAINING PROTEIN 66"/>
    <property type="match status" value="1"/>
</dbReference>
<feature type="region of interest" description="Disordered" evidence="4">
    <location>
        <begin position="409"/>
        <end position="436"/>
    </location>
</feature>
<dbReference type="Proteomes" id="UP001150907">
    <property type="component" value="Unassembled WGS sequence"/>
</dbReference>
<dbReference type="SUPFAM" id="SSF48403">
    <property type="entry name" value="Ankyrin repeat"/>
    <property type="match status" value="1"/>
</dbReference>
<evidence type="ECO:0000256" key="4">
    <source>
        <dbReference type="SAM" id="MobiDB-lite"/>
    </source>
</evidence>
<feature type="repeat" description="ANK" evidence="3">
    <location>
        <begin position="165"/>
        <end position="197"/>
    </location>
</feature>
<dbReference type="SMART" id="SM00248">
    <property type="entry name" value="ANK"/>
    <property type="match status" value="2"/>
</dbReference>
<keyword evidence="6" id="KW-1185">Reference proteome</keyword>
<evidence type="ECO:0000256" key="1">
    <source>
        <dbReference type="ARBA" id="ARBA00022737"/>
    </source>
</evidence>
<accession>A0A9W8BFP9</accession>
<feature type="region of interest" description="Disordered" evidence="4">
    <location>
        <begin position="331"/>
        <end position="353"/>
    </location>
</feature>
<feature type="compositionally biased region" description="Low complexity" evidence="4">
    <location>
        <begin position="410"/>
        <end position="426"/>
    </location>
</feature>
<reference evidence="5" key="1">
    <citation type="submission" date="2022-07" db="EMBL/GenBank/DDBJ databases">
        <title>Phylogenomic reconstructions and comparative analyses of Kickxellomycotina fungi.</title>
        <authorList>
            <person name="Reynolds N.K."/>
            <person name="Stajich J.E."/>
            <person name="Barry K."/>
            <person name="Grigoriev I.V."/>
            <person name="Crous P."/>
            <person name="Smith M.E."/>
        </authorList>
    </citation>
    <scope>NUCLEOTIDE SEQUENCE</scope>
    <source>
        <strain evidence="5">IMI 214461</strain>
    </source>
</reference>
<evidence type="ECO:0000256" key="3">
    <source>
        <dbReference type="PROSITE-ProRule" id="PRU00023"/>
    </source>
</evidence>
<dbReference type="PROSITE" id="PS51257">
    <property type="entry name" value="PROKAR_LIPOPROTEIN"/>
    <property type="match status" value="1"/>
</dbReference>
<feature type="region of interest" description="Disordered" evidence="4">
    <location>
        <begin position="224"/>
        <end position="258"/>
    </location>
</feature>
<name>A0A9W8BFP9_9FUNG</name>
<dbReference type="Pfam" id="PF00023">
    <property type="entry name" value="Ank"/>
    <property type="match status" value="1"/>
</dbReference>
<comment type="caution">
    <text evidence="5">The sequence shown here is derived from an EMBL/GenBank/DDBJ whole genome shotgun (WGS) entry which is preliminary data.</text>
</comment>
<dbReference type="OrthoDB" id="194358at2759"/>
<dbReference type="EMBL" id="JANBQF010000745">
    <property type="protein sequence ID" value="KAJ1999276.1"/>
    <property type="molecule type" value="Genomic_DNA"/>
</dbReference>
<dbReference type="InterPro" id="IPR050776">
    <property type="entry name" value="Ank_Repeat/CDKN_Inhibitor"/>
</dbReference>
<feature type="region of interest" description="Disordered" evidence="4">
    <location>
        <begin position="1"/>
        <end position="23"/>
    </location>
</feature>
<feature type="region of interest" description="Disordered" evidence="4">
    <location>
        <begin position="96"/>
        <end position="123"/>
    </location>
</feature>
<dbReference type="InterPro" id="IPR036770">
    <property type="entry name" value="Ankyrin_rpt-contain_sf"/>
</dbReference>
<feature type="compositionally biased region" description="Basic residues" evidence="4">
    <location>
        <begin position="427"/>
        <end position="436"/>
    </location>
</feature>
<proteinExistence type="predicted"/>